<dbReference type="EMBL" id="BAAAMU010000039">
    <property type="protein sequence ID" value="GAA1648037.1"/>
    <property type="molecule type" value="Genomic_DNA"/>
</dbReference>
<name>A0ABP4RHM2_9ACTN</name>
<sequence>MVVLGGDGTAVGGSEVVGVPTVGELEDLGASAVSGLVGVEVEAPGVVEVEGVAEVREGARARGAAPATIGAADVGAVVEKAVAVVKVVEVDRSAAVEEGPAAAVEGLAVA</sequence>
<gene>
    <name evidence="1" type="ORF">GCM10009733_051450</name>
</gene>
<evidence type="ECO:0000313" key="2">
    <source>
        <dbReference type="Proteomes" id="UP001500064"/>
    </source>
</evidence>
<organism evidence="1 2">
    <name type="scientific">Nonomuraea maheshkhaliensis</name>
    <dbReference type="NCBI Taxonomy" id="419590"/>
    <lineage>
        <taxon>Bacteria</taxon>
        <taxon>Bacillati</taxon>
        <taxon>Actinomycetota</taxon>
        <taxon>Actinomycetes</taxon>
        <taxon>Streptosporangiales</taxon>
        <taxon>Streptosporangiaceae</taxon>
        <taxon>Nonomuraea</taxon>
    </lineage>
</organism>
<protein>
    <submittedName>
        <fullName evidence="1">Uncharacterized protein</fullName>
    </submittedName>
</protein>
<proteinExistence type="predicted"/>
<accession>A0ABP4RHM2</accession>
<keyword evidence="2" id="KW-1185">Reference proteome</keyword>
<comment type="caution">
    <text evidence="1">The sequence shown here is derived from an EMBL/GenBank/DDBJ whole genome shotgun (WGS) entry which is preliminary data.</text>
</comment>
<evidence type="ECO:0000313" key="1">
    <source>
        <dbReference type="EMBL" id="GAA1648037.1"/>
    </source>
</evidence>
<dbReference type="Proteomes" id="UP001500064">
    <property type="component" value="Unassembled WGS sequence"/>
</dbReference>
<reference evidence="2" key="1">
    <citation type="journal article" date="2019" name="Int. J. Syst. Evol. Microbiol.">
        <title>The Global Catalogue of Microorganisms (GCM) 10K type strain sequencing project: providing services to taxonomists for standard genome sequencing and annotation.</title>
        <authorList>
            <consortium name="The Broad Institute Genomics Platform"/>
            <consortium name="The Broad Institute Genome Sequencing Center for Infectious Disease"/>
            <person name="Wu L."/>
            <person name="Ma J."/>
        </authorList>
    </citation>
    <scope>NUCLEOTIDE SEQUENCE [LARGE SCALE GENOMIC DNA]</scope>
    <source>
        <strain evidence="2">JCM 13929</strain>
    </source>
</reference>